<dbReference type="RefSeq" id="WP_134720773.1">
    <property type="nucleotide sequence ID" value="NZ_SDKM01000056.1"/>
</dbReference>
<dbReference type="PANTHER" id="PTHR11552">
    <property type="entry name" value="GLUCOSE-METHANOL-CHOLINE GMC OXIDOREDUCTASE"/>
    <property type="match status" value="1"/>
</dbReference>
<evidence type="ECO:0000313" key="11">
    <source>
        <dbReference type="Proteomes" id="UP000295198"/>
    </source>
</evidence>
<dbReference type="InterPro" id="IPR000172">
    <property type="entry name" value="GMC_OxRdtase_N"/>
</dbReference>
<keyword evidence="11" id="KW-1185">Reference proteome</keyword>
<sequence>MAGGTYHYAIVGAGSAGCVLANRLSADPACRVVVLEAGGPDRAREIRVPLGFIKLAQSAYDWKYRTTRQPQLSDRELFWPRGKTLGGSSSINGQAWTRGHRLDYDGWAASCPGWSFDEVLPYFRRAERRVGSNAGGVYGTSGPQFICELRDPNPTTAAFLAACAEVGLRRLGELNEADNTGFSPTPVTQRRGLRHSAADAYLRPARQRRNLTVLTQAHVQRVLLDGARATGVEYRDAAGATQRVTVSREVILSGGSINSPQLLMLSGVGDPEQLRVADVQPRHELVGVGANLQDHLACGIVVHCPKPVTLFAAESPAQLARFLLMRRGLLTSSLNEAVAFVRTDPAQAAPDIELVWLPAPLLGYKPLGGVIPPPAHGLTLGVELLQPDSHGHIRLASGNAAEPPVIDPGYLTAESDLHGLLVGIRFAERLLETAALRAYVGAPMAPWPGKVDDAKLATFIREQAQTAFHPVGTCRMGSDDAAVVDCELRVHGLHGLRVVDASVMPRIIRGHTHAPTVMIAERAADLIRPSTPN</sequence>
<feature type="active site" description="Proton acceptor" evidence="5">
    <location>
        <position position="511"/>
    </location>
</feature>
<dbReference type="PIRSF" id="PIRSF000137">
    <property type="entry name" value="Alcohol_oxidase"/>
    <property type="match status" value="1"/>
</dbReference>
<dbReference type="SUPFAM" id="SSF51905">
    <property type="entry name" value="FAD/NAD(P)-binding domain"/>
    <property type="match status" value="1"/>
</dbReference>
<dbReference type="PANTHER" id="PTHR11552:SF147">
    <property type="entry name" value="CHOLINE DEHYDROGENASE, MITOCHONDRIAL"/>
    <property type="match status" value="1"/>
</dbReference>
<dbReference type="PROSITE" id="PS00624">
    <property type="entry name" value="GMC_OXRED_2"/>
    <property type="match status" value="1"/>
</dbReference>
<feature type="binding site" evidence="6">
    <location>
        <position position="219"/>
    </location>
    <ligand>
        <name>FAD</name>
        <dbReference type="ChEBI" id="CHEBI:57692"/>
    </ligand>
</feature>
<reference evidence="10 11" key="1">
    <citation type="submission" date="2019-01" db="EMBL/GenBank/DDBJ databases">
        <title>Nocardioides guangzhouensis sp. nov., an actinobacterium isolated from soil.</title>
        <authorList>
            <person name="Fu Y."/>
            <person name="Cai Y."/>
            <person name="Lin Z."/>
            <person name="Chen P."/>
        </authorList>
    </citation>
    <scope>NUCLEOTIDE SEQUENCE [LARGE SCALE GENOMIC DNA]</scope>
    <source>
        <strain evidence="10 11">130</strain>
    </source>
</reference>
<dbReference type="GO" id="GO:0016614">
    <property type="term" value="F:oxidoreductase activity, acting on CH-OH group of donors"/>
    <property type="evidence" value="ECO:0007669"/>
    <property type="project" value="InterPro"/>
</dbReference>
<evidence type="ECO:0000256" key="5">
    <source>
        <dbReference type="PIRSR" id="PIRSR000137-1"/>
    </source>
</evidence>
<evidence type="ECO:0000256" key="3">
    <source>
        <dbReference type="ARBA" id="ARBA00022630"/>
    </source>
</evidence>
<dbReference type="EMBL" id="SDKM01000056">
    <property type="protein sequence ID" value="RYP81993.1"/>
    <property type="molecule type" value="Genomic_DNA"/>
</dbReference>
<dbReference type="Proteomes" id="UP000295198">
    <property type="component" value="Unassembled WGS sequence"/>
</dbReference>
<evidence type="ECO:0000256" key="2">
    <source>
        <dbReference type="ARBA" id="ARBA00010790"/>
    </source>
</evidence>
<dbReference type="Pfam" id="PF00732">
    <property type="entry name" value="GMC_oxred_N"/>
    <property type="match status" value="1"/>
</dbReference>
<proteinExistence type="inferred from homology"/>
<protein>
    <submittedName>
        <fullName evidence="10">Choline dehydrogenase</fullName>
    </submittedName>
</protein>
<organism evidence="10 11">
    <name type="scientific">Nocardioides guangzhouensis</name>
    <dbReference type="NCBI Taxonomy" id="2497878"/>
    <lineage>
        <taxon>Bacteria</taxon>
        <taxon>Bacillati</taxon>
        <taxon>Actinomycetota</taxon>
        <taxon>Actinomycetes</taxon>
        <taxon>Propionibacteriales</taxon>
        <taxon>Nocardioidaceae</taxon>
        <taxon>Nocardioides</taxon>
    </lineage>
</organism>
<evidence type="ECO:0000313" key="10">
    <source>
        <dbReference type="EMBL" id="RYP81993.1"/>
    </source>
</evidence>
<evidence type="ECO:0000256" key="4">
    <source>
        <dbReference type="ARBA" id="ARBA00022827"/>
    </source>
</evidence>
<accession>A0A4Q4Z2Z2</accession>
<dbReference type="GO" id="GO:0050660">
    <property type="term" value="F:flavin adenine dinucleotide binding"/>
    <property type="evidence" value="ECO:0007669"/>
    <property type="project" value="InterPro"/>
</dbReference>
<keyword evidence="3 7" id="KW-0285">Flavoprotein</keyword>
<dbReference type="Pfam" id="PF05199">
    <property type="entry name" value="GMC_oxred_C"/>
    <property type="match status" value="1"/>
</dbReference>
<feature type="domain" description="Glucose-methanol-choline oxidoreductase N-terminal" evidence="8">
    <location>
        <begin position="82"/>
        <end position="105"/>
    </location>
</feature>
<dbReference type="OrthoDB" id="9785276at2"/>
<evidence type="ECO:0000256" key="7">
    <source>
        <dbReference type="RuleBase" id="RU003968"/>
    </source>
</evidence>
<dbReference type="PROSITE" id="PS00623">
    <property type="entry name" value="GMC_OXRED_1"/>
    <property type="match status" value="1"/>
</dbReference>
<gene>
    <name evidence="10" type="ORF">EKO23_22725</name>
</gene>
<comment type="cofactor">
    <cofactor evidence="1 6">
        <name>FAD</name>
        <dbReference type="ChEBI" id="CHEBI:57692"/>
    </cofactor>
</comment>
<keyword evidence="4 6" id="KW-0274">FAD</keyword>
<dbReference type="Gene3D" id="3.30.560.10">
    <property type="entry name" value="Glucose Oxidase, domain 3"/>
    <property type="match status" value="1"/>
</dbReference>
<dbReference type="AlphaFoldDB" id="A0A4Q4Z2Z2"/>
<evidence type="ECO:0000256" key="1">
    <source>
        <dbReference type="ARBA" id="ARBA00001974"/>
    </source>
</evidence>
<name>A0A4Q4Z2Z2_9ACTN</name>
<comment type="similarity">
    <text evidence="2 7">Belongs to the GMC oxidoreductase family.</text>
</comment>
<evidence type="ECO:0000256" key="6">
    <source>
        <dbReference type="PIRSR" id="PIRSR000137-2"/>
    </source>
</evidence>
<feature type="active site" description="Proton donor" evidence="5">
    <location>
        <position position="469"/>
    </location>
</feature>
<dbReference type="Gene3D" id="3.50.50.60">
    <property type="entry name" value="FAD/NAD(P)-binding domain"/>
    <property type="match status" value="1"/>
</dbReference>
<evidence type="ECO:0000259" key="9">
    <source>
        <dbReference type="PROSITE" id="PS00624"/>
    </source>
</evidence>
<feature type="domain" description="Glucose-methanol-choline oxidoreductase N-terminal" evidence="9">
    <location>
        <begin position="255"/>
        <end position="269"/>
    </location>
</feature>
<dbReference type="InterPro" id="IPR007867">
    <property type="entry name" value="GMC_OxRtase_C"/>
</dbReference>
<dbReference type="SUPFAM" id="SSF54373">
    <property type="entry name" value="FAD-linked reductases, C-terminal domain"/>
    <property type="match status" value="1"/>
</dbReference>
<evidence type="ECO:0000259" key="8">
    <source>
        <dbReference type="PROSITE" id="PS00623"/>
    </source>
</evidence>
<dbReference type="InterPro" id="IPR036188">
    <property type="entry name" value="FAD/NAD-bd_sf"/>
</dbReference>
<comment type="caution">
    <text evidence="10">The sequence shown here is derived from an EMBL/GenBank/DDBJ whole genome shotgun (WGS) entry which is preliminary data.</text>
</comment>
<dbReference type="InterPro" id="IPR012132">
    <property type="entry name" value="GMC_OxRdtase"/>
</dbReference>